<reference evidence="3" key="2">
    <citation type="submission" date="2025-09" db="UniProtKB">
        <authorList>
            <consortium name="Ensembl"/>
        </authorList>
    </citation>
    <scope>IDENTIFICATION</scope>
</reference>
<accession>A0A8C5JLN5</accession>
<name>A0A8C5JLN5_JUNHY</name>
<dbReference type="Pfam" id="PF00266">
    <property type="entry name" value="Aminotran_5"/>
    <property type="match status" value="1"/>
</dbReference>
<dbReference type="InterPro" id="IPR015422">
    <property type="entry name" value="PyrdxlP-dep_Trfase_small"/>
</dbReference>
<evidence type="ECO:0000313" key="4">
    <source>
        <dbReference type="Proteomes" id="UP000694408"/>
    </source>
</evidence>
<dbReference type="PANTHER" id="PTHR43586">
    <property type="entry name" value="CYSTEINE DESULFURASE"/>
    <property type="match status" value="1"/>
</dbReference>
<keyword evidence="1" id="KW-0663">Pyridoxal phosphate</keyword>
<dbReference type="PANTHER" id="PTHR43586:SF8">
    <property type="entry name" value="CYSTEINE DESULFURASE 1, CHLOROPLASTIC"/>
    <property type="match status" value="1"/>
</dbReference>
<keyword evidence="4" id="KW-1185">Reference proteome</keyword>
<dbReference type="SUPFAM" id="SSF53383">
    <property type="entry name" value="PLP-dependent transferases"/>
    <property type="match status" value="1"/>
</dbReference>
<dbReference type="AlphaFoldDB" id="A0A8C5JLN5"/>
<dbReference type="OMA" id="WNANTHR"/>
<proteinExistence type="predicted"/>
<dbReference type="Proteomes" id="UP000694408">
    <property type="component" value="Unplaced"/>
</dbReference>
<evidence type="ECO:0000313" key="3">
    <source>
        <dbReference type="Ensembl" id="ENSJHYP00000021146.1"/>
    </source>
</evidence>
<organism evidence="3 4">
    <name type="scientific">Junco hyemalis</name>
    <name type="common">Dark-eyed junco</name>
    <dbReference type="NCBI Taxonomy" id="40217"/>
    <lineage>
        <taxon>Eukaryota</taxon>
        <taxon>Metazoa</taxon>
        <taxon>Chordata</taxon>
        <taxon>Craniata</taxon>
        <taxon>Vertebrata</taxon>
        <taxon>Euteleostomi</taxon>
        <taxon>Archelosauria</taxon>
        <taxon>Archosauria</taxon>
        <taxon>Dinosauria</taxon>
        <taxon>Saurischia</taxon>
        <taxon>Theropoda</taxon>
        <taxon>Coelurosauria</taxon>
        <taxon>Aves</taxon>
        <taxon>Neognathae</taxon>
        <taxon>Neoaves</taxon>
        <taxon>Telluraves</taxon>
        <taxon>Australaves</taxon>
        <taxon>Passeriformes</taxon>
        <taxon>Passerellidae</taxon>
        <taxon>Junco</taxon>
    </lineage>
</organism>
<dbReference type="Gene3D" id="3.40.640.10">
    <property type="entry name" value="Type I PLP-dependent aspartate aminotransferase-like (Major domain)"/>
    <property type="match status" value="1"/>
</dbReference>
<protein>
    <recommendedName>
        <fullName evidence="2">Aminotransferase class V domain-containing protein</fullName>
    </recommendedName>
</protein>
<evidence type="ECO:0000256" key="1">
    <source>
        <dbReference type="ARBA" id="ARBA00022898"/>
    </source>
</evidence>
<dbReference type="InterPro" id="IPR015421">
    <property type="entry name" value="PyrdxlP-dep_Trfase_major"/>
</dbReference>
<dbReference type="InterPro" id="IPR015424">
    <property type="entry name" value="PyrdxlP-dep_Trfase"/>
</dbReference>
<dbReference type="Gene3D" id="3.90.1150.10">
    <property type="entry name" value="Aspartate Aminotransferase, domain 1"/>
    <property type="match status" value="1"/>
</dbReference>
<sequence>MQNHRFCYLDNGATTFKPDCVIKVSNSYYETWNANTHRGDYDIAHLADKRYWQARERVAKFINSNPEEIVFTAGNTEGMNIVAYGICSILSPGDEIVISTAEHASNVLPWFNWAKNFNLVVKFAPLDEEGKVTVDTLKMVMSDKTKVVSLAHVSNVLGNVIDAKAIAKLAHDNGAYFVLDGAQSIPHKKIDVKDLDCDALIFSGHKICLKVSLMIKISYKKL</sequence>
<dbReference type="Ensembl" id="ENSJHYT00000025497.1">
    <property type="protein sequence ID" value="ENSJHYP00000021146.1"/>
    <property type="gene ID" value="ENSJHYG00000015998.1"/>
</dbReference>
<reference evidence="3" key="1">
    <citation type="submission" date="2025-08" db="UniProtKB">
        <authorList>
            <consortium name="Ensembl"/>
        </authorList>
    </citation>
    <scope>IDENTIFICATION</scope>
</reference>
<feature type="domain" description="Aminotransferase class V" evidence="2">
    <location>
        <begin position="8"/>
        <end position="208"/>
    </location>
</feature>
<evidence type="ECO:0000259" key="2">
    <source>
        <dbReference type="Pfam" id="PF00266"/>
    </source>
</evidence>
<dbReference type="InterPro" id="IPR000192">
    <property type="entry name" value="Aminotrans_V_dom"/>
</dbReference>